<evidence type="ECO:0000256" key="1">
    <source>
        <dbReference type="ARBA" id="ARBA00010617"/>
    </source>
</evidence>
<protein>
    <recommendedName>
        <fullName evidence="8">Cytochrome P450</fullName>
    </recommendedName>
</protein>
<dbReference type="GO" id="GO:0004497">
    <property type="term" value="F:monooxygenase activity"/>
    <property type="evidence" value="ECO:0007669"/>
    <property type="project" value="InterPro"/>
</dbReference>
<dbReference type="GO" id="GO:0016705">
    <property type="term" value="F:oxidoreductase activity, acting on paired donors, with incorporation or reduction of molecular oxygen"/>
    <property type="evidence" value="ECO:0007669"/>
    <property type="project" value="InterPro"/>
</dbReference>
<dbReference type="PRINTS" id="PR00463">
    <property type="entry name" value="EP450I"/>
</dbReference>
<reference evidence="7" key="1">
    <citation type="submission" date="2012-05" db="EMBL/GenBank/DDBJ databases">
        <authorList>
            <person name="Krishnakumar V."/>
            <person name="Cheung F."/>
            <person name="Xiao Y."/>
            <person name="Chan A."/>
            <person name="Moskal W.A."/>
            <person name="Town C.D."/>
        </authorList>
    </citation>
    <scope>NUCLEOTIDE SEQUENCE</scope>
</reference>
<accession>I3S4T3</accession>
<dbReference type="SUPFAM" id="SSF48264">
    <property type="entry name" value="Cytochrome P450"/>
    <property type="match status" value="1"/>
</dbReference>
<dbReference type="PANTHER" id="PTHR47955">
    <property type="entry name" value="CYTOCHROME P450 FAMILY 71 PROTEIN"/>
    <property type="match status" value="1"/>
</dbReference>
<dbReference type="GO" id="GO:0005506">
    <property type="term" value="F:iron ion binding"/>
    <property type="evidence" value="ECO:0007669"/>
    <property type="project" value="InterPro"/>
</dbReference>
<dbReference type="AlphaFoldDB" id="I3S4T3"/>
<keyword evidence="3" id="KW-0479">Metal-binding</keyword>
<keyword evidence="6" id="KW-0472">Membrane</keyword>
<evidence type="ECO:0000256" key="4">
    <source>
        <dbReference type="ARBA" id="ARBA00023002"/>
    </source>
</evidence>
<sequence length="316" mass="36143">MAPQIHDLLALFSFFLSMIVALMILRKNLKKPDSIPNIPPGPWKLPIIGSIPHLVGSPPHRKLRDLAKKYGPLMHLQLGEVIFIIVSSAEYAKEVMKTHDVTFASRPRSLFTDIVFYGSTGIGFSPYGDYWRQVRKICNVELLSMKRVQSLWPIREEEVKNLIQRIASEEGSVVNLSQAIDSLIFTITSRSAFGKRYMEQEEFISCVREVMTLAGGFNIADLFPSAKWLENLTRMRSKFEYLHQKMDRILETIIDDHKANSRTKEGQVEGGEEDLIDVLLKYENSSTDQDFHLTIRNIKAILFVSIYIDCLVKSCM</sequence>
<dbReference type="InterPro" id="IPR002401">
    <property type="entry name" value="Cyt_P450_E_grp-I"/>
</dbReference>
<feature type="transmembrane region" description="Helical" evidence="6">
    <location>
        <begin position="6"/>
        <end position="25"/>
    </location>
</feature>
<dbReference type="PANTHER" id="PTHR47955:SF8">
    <property type="entry name" value="CYTOCHROME P450 71D11-LIKE"/>
    <property type="match status" value="1"/>
</dbReference>
<keyword evidence="6" id="KW-1133">Transmembrane helix</keyword>
<keyword evidence="6" id="KW-0812">Transmembrane</keyword>
<dbReference type="InterPro" id="IPR001128">
    <property type="entry name" value="Cyt_P450"/>
</dbReference>
<dbReference type="Gene3D" id="1.10.630.10">
    <property type="entry name" value="Cytochrome P450"/>
    <property type="match status" value="1"/>
</dbReference>
<comment type="similarity">
    <text evidence="1">Belongs to the cytochrome P450 family.</text>
</comment>
<evidence type="ECO:0000256" key="2">
    <source>
        <dbReference type="ARBA" id="ARBA00022617"/>
    </source>
</evidence>
<keyword evidence="4" id="KW-0560">Oxidoreductase</keyword>
<proteinExistence type="evidence at transcript level"/>
<dbReference type="InterPro" id="IPR036396">
    <property type="entry name" value="Cyt_P450_sf"/>
</dbReference>
<evidence type="ECO:0000256" key="6">
    <source>
        <dbReference type="SAM" id="Phobius"/>
    </source>
</evidence>
<keyword evidence="5" id="KW-0408">Iron</keyword>
<organism evidence="7">
    <name type="scientific">Lotus japonicus</name>
    <name type="common">Lotus corniculatus var. japonicus</name>
    <dbReference type="NCBI Taxonomy" id="34305"/>
    <lineage>
        <taxon>Eukaryota</taxon>
        <taxon>Viridiplantae</taxon>
        <taxon>Streptophyta</taxon>
        <taxon>Embryophyta</taxon>
        <taxon>Tracheophyta</taxon>
        <taxon>Spermatophyta</taxon>
        <taxon>Magnoliopsida</taxon>
        <taxon>eudicotyledons</taxon>
        <taxon>Gunneridae</taxon>
        <taxon>Pentapetalae</taxon>
        <taxon>rosids</taxon>
        <taxon>fabids</taxon>
        <taxon>Fabales</taxon>
        <taxon>Fabaceae</taxon>
        <taxon>Papilionoideae</taxon>
        <taxon>50 kb inversion clade</taxon>
        <taxon>NPAAA clade</taxon>
        <taxon>Hologalegina</taxon>
        <taxon>robinioid clade</taxon>
        <taxon>Loteae</taxon>
        <taxon>Lotus</taxon>
    </lineage>
</organism>
<dbReference type="GO" id="GO:0020037">
    <property type="term" value="F:heme binding"/>
    <property type="evidence" value="ECO:0007669"/>
    <property type="project" value="InterPro"/>
</dbReference>
<keyword evidence="2" id="KW-0349">Heme</keyword>
<name>I3S4T3_LOTJA</name>
<dbReference type="Pfam" id="PF00067">
    <property type="entry name" value="p450"/>
    <property type="match status" value="1"/>
</dbReference>
<dbReference type="EMBL" id="BT135480">
    <property type="protein sequence ID" value="AFK35275.1"/>
    <property type="molecule type" value="mRNA"/>
</dbReference>
<evidence type="ECO:0000256" key="5">
    <source>
        <dbReference type="ARBA" id="ARBA00023004"/>
    </source>
</evidence>
<evidence type="ECO:0008006" key="8">
    <source>
        <dbReference type="Google" id="ProtNLM"/>
    </source>
</evidence>
<evidence type="ECO:0000256" key="3">
    <source>
        <dbReference type="ARBA" id="ARBA00022723"/>
    </source>
</evidence>
<evidence type="ECO:0000313" key="7">
    <source>
        <dbReference type="EMBL" id="AFK35275.1"/>
    </source>
</evidence>